<dbReference type="Pfam" id="PF13527">
    <property type="entry name" value="Acetyltransf_9"/>
    <property type="match status" value="1"/>
</dbReference>
<dbReference type="Gene3D" id="3.40.630.30">
    <property type="match status" value="1"/>
</dbReference>
<evidence type="ECO:0000313" key="2">
    <source>
        <dbReference type="Proteomes" id="UP000512222"/>
    </source>
</evidence>
<protein>
    <submittedName>
        <fullName evidence="1">GNAT family N-acetyltransferase</fullName>
    </submittedName>
</protein>
<dbReference type="AlphaFoldDB" id="A0AAP9QCW0"/>
<dbReference type="Proteomes" id="UP000512222">
    <property type="component" value="Chromosome"/>
</dbReference>
<sequence length="299" mass="34676">MIIALEKVDLKLITELKVFYKCYYTADNKIFNEMYLPWLLHNNPHGEGISVNIKIDNELVANMFLIPVRLIQDGNEKYAYYATDVLTHPHHRDKNLFVKLIRRSIEYLKEQSACLIGHPNSNALPGWKRTKMNFQPIINSFLSKPSLCNKRKVITDVAQVRTSEKQDIINILCSSSNLIVASDMDFLTWRYINHPVKKYNVEFIYDKFKLVGVIVSVKFKGIIDRVIHYIVNPGSEGKVFNSKICPRIFSFSGLEEDDNYKQYFYDRRIGSNINYFMTDFSSESPCADGRHISFAACDN</sequence>
<dbReference type="RefSeq" id="WP_048232309.1">
    <property type="nucleotide sequence ID" value="NZ_CP056573.1"/>
</dbReference>
<dbReference type="InterPro" id="IPR016181">
    <property type="entry name" value="Acyl_CoA_acyltransferase"/>
</dbReference>
<dbReference type="SUPFAM" id="SSF55729">
    <property type="entry name" value="Acyl-CoA N-acyltransferases (Nat)"/>
    <property type="match status" value="1"/>
</dbReference>
<dbReference type="EMBL" id="CP056573">
    <property type="protein sequence ID" value="QLV30135.1"/>
    <property type="molecule type" value="Genomic_DNA"/>
</dbReference>
<gene>
    <name evidence="1" type="ORF">HV178_09115</name>
</gene>
<proteinExistence type="predicted"/>
<organism evidence="1 2">
    <name type="scientific">Citrobacter freundii</name>
    <dbReference type="NCBI Taxonomy" id="546"/>
    <lineage>
        <taxon>Bacteria</taxon>
        <taxon>Pseudomonadati</taxon>
        <taxon>Pseudomonadota</taxon>
        <taxon>Gammaproteobacteria</taxon>
        <taxon>Enterobacterales</taxon>
        <taxon>Enterobacteriaceae</taxon>
        <taxon>Citrobacter</taxon>
        <taxon>Citrobacter freundii complex</taxon>
    </lineage>
</organism>
<reference evidence="2" key="1">
    <citation type="submission" date="2020-06" db="EMBL/GenBank/DDBJ databases">
        <title>REHAB project genomes.</title>
        <authorList>
            <person name="Shaw L.P."/>
        </authorList>
    </citation>
    <scope>NUCLEOTIDE SEQUENCE [LARGE SCALE GENOMIC DNA]</scope>
    <source>
        <strain evidence="2">RHBSTW-00370</strain>
    </source>
</reference>
<evidence type="ECO:0000313" key="1">
    <source>
        <dbReference type="EMBL" id="QLV30135.1"/>
    </source>
</evidence>
<name>A0AAP9QCW0_CITFR</name>
<accession>A0AAP9QCW0</accession>